<sequence>KRTSLSMGEIMTIDVFVERYKDMESILNDVLEGTGANKKSSNKEQELNSRISGLQKIVSDLEKEKEMIKRVDEARLT</sequence>
<evidence type="ECO:0000313" key="2">
    <source>
        <dbReference type="Proteomes" id="UP001328107"/>
    </source>
</evidence>
<keyword evidence="2" id="KW-1185">Reference proteome</keyword>
<dbReference type="AlphaFoldDB" id="A0AAN4ZLK1"/>
<accession>A0AAN4ZLK1</accession>
<protein>
    <submittedName>
        <fullName evidence="1">Uncharacterized protein</fullName>
    </submittedName>
</protein>
<organism evidence="1 2">
    <name type="scientific">Pristionchus mayeri</name>
    <dbReference type="NCBI Taxonomy" id="1317129"/>
    <lineage>
        <taxon>Eukaryota</taxon>
        <taxon>Metazoa</taxon>
        <taxon>Ecdysozoa</taxon>
        <taxon>Nematoda</taxon>
        <taxon>Chromadorea</taxon>
        <taxon>Rhabditida</taxon>
        <taxon>Rhabditina</taxon>
        <taxon>Diplogasteromorpha</taxon>
        <taxon>Diplogasteroidea</taxon>
        <taxon>Neodiplogasteridae</taxon>
        <taxon>Pristionchus</taxon>
    </lineage>
</organism>
<evidence type="ECO:0000313" key="1">
    <source>
        <dbReference type="EMBL" id="GMR39210.1"/>
    </source>
</evidence>
<gene>
    <name evidence="1" type="ORF">PMAYCL1PPCAC_09405</name>
</gene>
<feature type="non-terminal residue" evidence="1">
    <location>
        <position position="1"/>
    </location>
</feature>
<dbReference type="Proteomes" id="UP001328107">
    <property type="component" value="Unassembled WGS sequence"/>
</dbReference>
<comment type="caution">
    <text evidence="1">The sequence shown here is derived from an EMBL/GenBank/DDBJ whole genome shotgun (WGS) entry which is preliminary data.</text>
</comment>
<dbReference type="EMBL" id="BTRK01000002">
    <property type="protein sequence ID" value="GMR39210.1"/>
    <property type="molecule type" value="Genomic_DNA"/>
</dbReference>
<name>A0AAN4ZLK1_9BILA</name>
<proteinExistence type="predicted"/>
<reference evidence="2" key="1">
    <citation type="submission" date="2022-10" db="EMBL/GenBank/DDBJ databases">
        <title>Genome assembly of Pristionchus species.</title>
        <authorList>
            <person name="Yoshida K."/>
            <person name="Sommer R.J."/>
        </authorList>
    </citation>
    <scope>NUCLEOTIDE SEQUENCE [LARGE SCALE GENOMIC DNA]</scope>
    <source>
        <strain evidence="2">RS5460</strain>
    </source>
</reference>